<evidence type="ECO:0000313" key="2">
    <source>
        <dbReference type="Proteomes" id="UP000653056"/>
    </source>
</evidence>
<protein>
    <submittedName>
        <fullName evidence="1">Uncharacterized protein</fullName>
    </submittedName>
</protein>
<sequence>MAKSGRSHFIEIHIVTTLEFAKNQGVAVIDEIREQISAAFSIPPDRRWFTVAFTAGQRWV</sequence>
<dbReference type="RefSeq" id="WP_189465883.1">
    <property type="nucleotide sequence ID" value="NZ_BMXS01000002.1"/>
</dbReference>
<gene>
    <name evidence="1" type="ORF">GCM10007160_04790</name>
</gene>
<keyword evidence="2" id="KW-1185">Reference proteome</keyword>
<name>A0ABQ2YDC2_9GAMM</name>
<accession>A0ABQ2YDC2</accession>
<organism evidence="1 2">
    <name type="scientific">Litchfieldella qijiaojingensis</name>
    <dbReference type="NCBI Taxonomy" id="980347"/>
    <lineage>
        <taxon>Bacteria</taxon>
        <taxon>Pseudomonadati</taxon>
        <taxon>Pseudomonadota</taxon>
        <taxon>Gammaproteobacteria</taxon>
        <taxon>Oceanospirillales</taxon>
        <taxon>Halomonadaceae</taxon>
        <taxon>Litchfieldella</taxon>
    </lineage>
</organism>
<proteinExistence type="predicted"/>
<comment type="caution">
    <text evidence="1">The sequence shown here is derived from an EMBL/GenBank/DDBJ whole genome shotgun (WGS) entry which is preliminary data.</text>
</comment>
<dbReference type="Proteomes" id="UP000653056">
    <property type="component" value="Unassembled WGS sequence"/>
</dbReference>
<evidence type="ECO:0000313" key="1">
    <source>
        <dbReference type="EMBL" id="GGX80633.1"/>
    </source>
</evidence>
<reference evidence="2" key="1">
    <citation type="journal article" date="2019" name="Int. J. Syst. Evol. Microbiol.">
        <title>The Global Catalogue of Microorganisms (GCM) 10K type strain sequencing project: providing services to taxonomists for standard genome sequencing and annotation.</title>
        <authorList>
            <consortium name="The Broad Institute Genomics Platform"/>
            <consortium name="The Broad Institute Genome Sequencing Center for Infectious Disease"/>
            <person name="Wu L."/>
            <person name="Ma J."/>
        </authorList>
    </citation>
    <scope>NUCLEOTIDE SEQUENCE [LARGE SCALE GENOMIC DNA]</scope>
    <source>
        <strain evidence="2">KCTC 22228</strain>
    </source>
</reference>
<dbReference type="EMBL" id="BMXS01000002">
    <property type="protein sequence ID" value="GGX80633.1"/>
    <property type="molecule type" value="Genomic_DNA"/>
</dbReference>